<dbReference type="HOGENOM" id="CLU_024079_3_0_1"/>
<feature type="transmembrane region" description="Helical" evidence="1">
    <location>
        <begin position="327"/>
        <end position="348"/>
    </location>
</feature>
<evidence type="ECO:0000313" key="3">
    <source>
        <dbReference type="Proteomes" id="UP000027920"/>
    </source>
</evidence>
<evidence type="ECO:0000313" key="2">
    <source>
        <dbReference type="EMBL" id="KEF63014.1"/>
    </source>
</evidence>
<keyword evidence="1" id="KW-1133">Transmembrane helix</keyword>
<accession>A0A072PSD0</accession>
<proteinExistence type="predicted"/>
<reference evidence="2 3" key="1">
    <citation type="submission" date="2013-03" db="EMBL/GenBank/DDBJ databases">
        <title>The Genome Sequence of Exophiala aquamarina CBS 119918.</title>
        <authorList>
            <consortium name="The Broad Institute Genomics Platform"/>
            <person name="Cuomo C."/>
            <person name="de Hoog S."/>
            <person name="Gorbushina A."/>
            <person name="Walker B."/>
            <person name="Young S.K."/>
            <person name="Zeng Q."/>
            <person name="Gargeya S."/>
            <person name="Fitzgerald M."/>
            <person name="Haas B."/>
            <person name="Abouelleil A."/>
            <person name="Allen A.W."/>
            <person name="Alvarado L."/>
            <person name="Arachchi H.M."/>
            <person name="Berlin A.M."/>
            <person name="Chapman S.B."/>
            <person name="Gainer-Dewar J."/>
            <person name="Goldberg J."/>
            <person name="Griggs A."/>
            <person name="Gujja S."/>
            <person name="Hansen M."/>
            <person name="Howarth C."/>
            <person name="Imamovic A."/>
            <person name="Ireland A."/>
            <person name="Larimer J."/>
            <person name="McCowan C."/>
            <person name="Murphy C."/>
            <person name="Pearson M."/>
            <person name="Poon T.W."/>
            <person name="Priest M."/>
            <person name="Roberts A."/>
            <person name="Saif S."/>
            <person name="Shea T."/>
            <person name="Sisk P."/>
            <person name="Sykes S."/>
            <person name="Wortman J."/>
            <person name="Nusbaum C."/>
            <person name="Birren B."/>
        </authorList>
    </citation>
    <scope>NUCLEOTIDE SEQUENCE [LARGE SCALE GENOMIC DNA]</scope>
    <source>
        <strain evidence="2 3">CBS 119918</strain>
    </source>
</reference>
<dbReference type="Pfam" id="PF06101">
    <property type="entry name" value="Vps62"/>
    <property type="match status" value="1"/>
</dbReference>
<sequence>MLAPIIWLHSDDPFMPSDISGHLLHTSPRLDFEPIQDRSGRDLNNLSSLNDYGADIFLTADDDASISPNWILGEVPDATGALQNSTACAVVIVEHSDADVDAFYFYFYSFDEGGDIEQVVHPLEKLFPDTKPGDHYGNHVGDWEHNMVRFKAGKPTGIWFSQHAFGQACLWTDETCFSKDGARPVVYSARGSHANYPFPGSHVHDDALIDVADKGQIWDPIKPAYYYKYDPDRKTFAAAEPDITPTDWLYFNGQWGDKQYPDSDPRQKTIPYFGLKKFTNGPNGPQFKHLVRKGLMPDERPKDTVMKTAVRWYLSMYGCCLKDYNPWGVIISIVLGLAVLIGLIVFAVRKLKPHVRGWIERRRGWFVARKEHISRLEQEDVQLGLLGREGIDEDGRYRYPE</sequence>
<dbReference type="STRING" id="1182545.A0A072PSD0"/>
<dbReference type="VEuPathDB" id="FungiDB:A1O9_00989"/>
<organism evidence="2 3">
    <name type="scientific">Exophiala aquamarina CBS 119918</name>
    <dbReference type="NCBI Taxonomy" id="1182545"/>
    <lineage>
        <taxon>Eukaryota</taxon>
        <taxon>Fungi</taxon>
        <taxon>Dikarya</taxon>
        <taxon>Ascomycota</taxon>
        <taxon>Pezizomycotina</taxon>
        <taxon>Eurotiomycetes</taxon>
        <taxon>Chaetothyriomycetidae</taxon>
        <taxon>Chaetothyriales</taxon>
        <taxon>Herpotrichiellaceae</taxon>
        <taxon>Exophiala</taxon>
    </lineage>
</organism>
<dbReference type="Proteomes" id="UP000027920">
    <property type="component" value="Unassembled WGS sequence"/>
</dbReference>
<dbReference type="AlphaFoldDB" id="A0A072PSD0"/>
<dbReference type="GO" id="GO:0006623">
    <property type="term" value="P:protein targeting to vacuole"/>
    <property type="evidence" value="ECO:0007669"/>
    <property type="project" value="TreeGrafter"/>
</dbReference>
<keyword evidence="3" id="KW-1185">Reference proteome</keyword>
<dbReference type="GO" id="GO:0000329">
    <property type="term" value="C:fungal-type vacuole membrane"/>
    <property type="evidence" value="ECO:0007669"/>
    <property type="project" value="TreeGrafter"/>
</dbReference>
<dbReference type="PANTHER" id="PTHR48220:SF1">
    <property type="entry name" value="VACUOLAR PROTEIN SORTING-ASSOCIATED PROTEIN 62-RELATED"/>
    <property type="match status" value="1"/>
</dbReference>
<evidence type="ECO:0008006" key="4">
    <source>
        <dbReference type="Google" id="ProtNLM"/>
    </source>
</evidence>
<dbReference type="OrthoDB" id="188042at2759"/>
<comment type="caution">
    <text evidence="2">The sequence shown here is derived from an EMBL/GenBank/DDBJ whole genome shotgun (WGS) entry which is preliminary data.</text>
</comment>
<dbReference type="PANTHER" id="PTHR48220">
    <property type="match status" value="1"/>
</dbReference>
<keyword evidence="1" id="KW-0472">Membrane</keyword>
<dbReference type="RefSeq" id="XP_013265604.1">
    <property type="nucleotide sequence ID" value="XM_013410150.1"/>
</dbReference>
<keyword evidence="1" id="KW-0812">Transmembrane</keyword>
<dbReference type="EMBL" id="AMGV01000001">
    <property type="protein sequence ID" value="KEF63014.1"/>
    <property type="molecule type" value="Genomic_DNA"/>
</dbReference>
<dbReference type="InterPro" id="IPR053102">
    <property type="entry name" value="VPS_Associated"/>
</dbReference>
<protein>
    <recommendedName>
        <fullName evidence="4">Vacuolar protein sorting-associated protein 62</fullName>
    </recommendedName>
</protein>
<dbReference type="GeneID" id="25275938"/>
<name>A0A072PSD0_9EURO</name>
<evidence type="ECO:0000256" key="1">
    <source>
        <dbReference type="SAM" id="Phobius"/>
    </source>
</evidence>
<gene>
    <name evidence="2" type="ORF">A1O9_00989</name>
</gene>
<dbReference type="InterPro" id="IPR009291">
    <property type="entry name" value="Vps62"/>
</dbReference>